<name>A0ABU2MDY0_9ACTN</name>
<sequence length="74" mass="7952">MNGCTAANVIGLVPMTATFITGFIVCLVLGTTLRVMTGSVTQISRLPLAIENKELRDENAALRRMLSVEDGDNK</sequence>
<dbReference type="EMBL" id="JAVREP010000016">
    <property type="protein sequence ID" value="MDT0330887.1"/>
    <property type="molecule type" value="Genomic_DNA"/>
</dbReference>
<keyword evidence="1" id="KW-1133">Transmembrane helix</keyword>
<reference evidence="3" key="1">
    <citation type="submission" date="2023-07" db="EMBL/GenBank/DDBJ databases">
        <title>30 novel species of actinomycetes from the DSMZ collection.</title>
        <authorList>
            <person name="Nouioui I."/>
        </authorList>
    </citation>
    <scope>NUCLEOTIDE SEQUENCE [LARGE SCALE GENOMIC DNA]</scope>
    <source>
        <strain evidence="3">DSM 44743</strain>
    </source>
</reference>
<evidence type="ECO:0000313" key="2">
    <source>
        <dbReference type="EMBL" id="MDT0330887.1"/>
    </source>
</evidence>
<protein>
    <recommendedName>
        <fullName evidence="4">DUF1049 domain-containing protein</fullName>
    </recommendedName>
</protein>
<gene>
    <name evidence="2" type="ORF">RM479_20905</name>
</gene>
<evidence type="ECO:0008006" key="4">
    <source>
        <dbReference type="Google" id="ProtNLM"/>
    </source>
</evidence>
<organism evidence="2 3">
    <name type="scientific">Nocardiopsis lambiniae</name>
    <dbReference type="NCBI Taxonomy" id="3075539"/>
    <lineage>
        <taxon>Bacteria</taxon>
        <taxon>Bacillati</taxon>
        <taxon>Actinomycetota</taxon>
        <taxon>Actinomycetes</taxon>
        <taxon>Streptosporangiales</taxon>
        <taxon>Nocardiopsidaceae</taxon>
        <taxon>Nocardiopsis</taxon>
    </lineage>
</organism>
<accession>A0ABU2MDY0</accession>
<keyword evidence="1" id="KW-0472">Membrane</keyword>
<evidence type="ECO:0000256" key="1">
    <source>
        <dbReference type="SAM" id="Phobius"/>
    </source>
</evidence>
<evidence type="ECO:0000313" key="3">
    <source>
        <dbReference type="Proteomes" id="UP001183390"/>
    </source>
</evidence>
<proteinExistence type="predicted"/>
<dbReference type="RefSeq" id="WP_311513470.1">
    <property type="nucleotide sequence ID" value="NZ_JAVREP010000016.1"/>
</dbReference>
<keyword evidence="3" id="KW-1185">Reference proteome</keyword>
<keyword evidence="1" id="KW-0812">Transmembrane</keyword>
<feature type="transmembrane region" description="Helical" evidence="1">
    <location>
        <begin position="6"/>
        <end position="29"/>
    </location>
</feature>
<dbReference type="Proteomes" id="UP001183390">
    <property type="component" value="Unassembled WGS sequence"/>
</dbReference>
<comment type="caution">
    <text evidence="2">The sequence shown here is derived from an EMBL/GenBank/DDBJ whole genome shotgun (WGS) entry which is preliminary data.</text>
</comment>